<feature type="region of interest" description="Disordered" evidence="1">
    <location>
        <begin position="160"/>
        <end position="200"/>
    </location>
</feature>
<proteinExistence type="predicted"/>
<comment type="caution">
    <text evidence="2">The sequence shown here is derived from an EMBL/GenBank/DDBJ whole genome shotgun (WGS) entry which is preliminary data.</text>
</comment>
<reference evidence="2 3" key="1">
    <citation type="submission" date="2022-05" db="EMBL/GenBank/DDBJ databases">
        <authorList>
            <person name="Park J.-S."/>
        </authorList>
    </citation>
    <scope>NUCLEOTIDE SEQUENCE [LARGE SCALE GENOMIC DNA]</scope>
    <source>
        <strain evidence="2 3">2012CJ35-5</strain>
    </source>
</reference>
<evidence type="ECO:0000256" key="1">
    <source>
        <dbReference type="SAM" id="MobiDB-lite"/>
    </source>
</evidence>
<gene>
    <name evidence="2" type="ORF">M3P19_04650</name>
</gene>
<dbReference type="RefSeq" id="WP_249656462.1">
    <property type="nucleotide sequence ID" value="NZ_JAMFMA010000001.1"/>
</dbReference>
<organism evidence="2 3">
    <name type="scientific">Flagellimonas spongiicola</name>
    <dbReference type="NCBI Taxonomy" id="2942208"/>
    <lineage>
        <taxon>Bacteria</taxon>
        <taxon>Pseudomonadati</taxon>
        <taxon>Bacteroidota</taxon>
        <taxon>Flavobacteriia</taxon>
        <taxon>Flavobacteriales</taxon>
        <taxon>Flavobacteriaceae</taxon>
        <taxon>Flagellimonas</taxon>
    </lineage>
</organism>
<evidence type="ECO:0000313" key="3">
    <source>
        <dbReference type="Proteomes" id="UP001203607"/>
    </source>
</evidence>
<sequence>MSNKGKRHNKKWLISRLKTSGSKRINVNDGDYSDTRNSKKNKNWDDLPTFEGMGQPFKFFNNKINYGLLIRFLRGKTGYNWNDVQKEVEERIPTNLSEYKDCLKWFVADLIEKRKDGYWDKREQKFLLLNSKEPYNWKTHVFKEFYVDPDTNVLVRIPDSPSQRKTKAMGRNELRKYRETEQQEKSSEKQLKKKKQTAADEYLRLSKNEDYLDKD</sequence>
<keyword evidence="3" id="KW-1185">Reference proteome</keyword>
<dbReference type="EMBL" id="JAMFMA010000001">
    <property type="protein sequence ID" value="MCL6273285.1"/>
    <property type="molecule type" value="Genomic_DNA"/>
</dbReference>
<evidence type="ECO:0000313" key="2">
    <source>
        <dbReference type="EMBL" id="MCL6273285.1"/>
    </source>
</evidence>
<dbReference type="Proteomes" id="UP001203607">
    <property type="component" value="Unassembled WGS sequence"/>
</dbReference>
<name>A0ABT0PPI5_9FLAO</name>
<evidence type="ECO:0008006" key="4">
    <source>
        <dbReference type="Google" id="ProtNLM"/>
    </source>
</evidence>
<protein>
    <recommendedName>
        <fullName evidence="4">Lin1244/Lin1753-like N-terminal domain-containing protein</fullName>
    </recommendedName>
</protein>
<accession>A0ABT0PPI5</accession>
<feature type="compositionally biased region" description="Basic and acidic residues" evidence="1">
    <location>
        <begin position="170"/>
        <end position="190"/>
    </location>
</feature>